<evidence type="ECO:0000313" key="2">
    <source>
        <dbReference type="EMBL" id="EAZ88735.1"/>
    </source>
</evidence>
<proteinExistence type="predicted"/>
<sequence>MKNRDRYPDDWDEIALRVKQSAKWTCSKCGQMCLSPDDKLSINLCPTILYKAIYPLSLLLFWLIIIQQWLTDKSLRTKYTLTVHHSDYDPSNNHPSNLIPLCSACHLYLHRGQRGNISPGQLKLELGV</sequence>
<dbReference type="AlphaFoldDB" id="A3IXT2"/>
<gene>
    <name evidence="2" type="ORF">CY0110_01210</name>
</gene>
<dbReference type="eggNOG" id="COG1403">
    <property type="taxonomic scope" value="Bacteria"/>
</dbReference>
<name>A3IXT2_9CHRO</name>
<dbReference type="OrthoDB" id="161705at2"/>
<feature type="transmembrane region" description="Helical" evidence="1">
    <location>
        <begin position="48"/>
        <end position="66"/>
    </location>
</feature>
<keyword evidence="1" id="KW-0812">Transmembrane</keyword>
<evidence type="ECO:0000313" key="3">
    <source>
        <dbReference type="Proteomes" id="UP000003781"/>
    </source>
</evidence>
<comment type="caution">
    <text evidence="2">The sequence shown here is derived from an EMBL/GenBank/DDBJ whole genome shotgun (WGS) entry which is preliminary data.</text>
</comment>
<dbReference type="CDD" id="cd00085">
    <property type="entry name" value="HNHc"/>
    <property type="match status" value="1"/>
</dbReference>
<protein>
    <recommendedName>
        <fullName evidence="4">HNH domain-containing protein</fullName>
    </recommendedName>
</protein>
<evidence type="ECO:0000256" key="1">
    <source>
        <dbReference type="SAM" id="Phobius"/>
    </source>
</evidence>
<keyword evidence="1" id="KW-1133">Transmembrane helix</keyword>
<reference evidence="2 3" key="1">
    <citation type="submission" date="2007-03" db="EMBL/GenBank/DDBJ databases">
        <authorList>
            <person name="Stal L."/>
            <person name="Ferriera S."/>
            <person name="Johnson J."/>
            <person name="Kravitz S."/>
            <person name="Beeson K."/>
            <person name="Sutton G."/>
            <person name="Rogers Y.-H."/>
            <person name="Friedman R."/>
            <person name="Frazier M."/>
            <person name="Venter J.C."/>
        </authorList>
    </citation>
    <scope>NUCLEOTIDE SEQUENCE [LARGE SCALE GENOMIC DNA]</scope>
    <source>
        <strain evidence="2 3">CCY0110</strain>
    </source>
</reference>
<dbReference type="InterPro" id="IPR003615">
    <property type="entry name" value="HNH_nuc"/>
</dbReference>
<organism evidence="2 3">
    <name type="scientific">Crocosphaera chwakensis CCY0110</name>
    <dbReference type="NCBI Taxonomy" id="391612"/>
    <lineage>
        <taxon>Bacteria</taxon>
        <taxon>Bacillati</taxon>
        <taxon>Cyanobacteriota</taxon>
        <taxon>Cyanophyceae</taxon>
        <taxon>Oscillatoriophycideae</taxon>
        <taxon>Chroococcales</taxon>
        <taxon>Aphanothecaceae</taxon>
        <taxon>Crocosphaera</taxon>
        <taxon>Crocosphaera chwakensis</taxon>
    </lineage>
</organism>
<evidence type="ECO:0008006" key="4">
    <source>
        <dbReference type="Google" id="ProtNLM"/>
    </source>
</evidence>
<dbReference type="EMBL" id="AAXW01000069">
    <property type="protein sequence ID" value="EAZ88735.1"/>
    <property type="molecule type" value="Genomic_DNA"/>
</dbReference>
<keyword evidence="3" id="KW-1185">Reference proteome</keyword>
<keyword evidence="1" id="KW-0472">Membrane</keyword>
<accession>A3IXT2</accession>
<dbReference type="Proteomes" id="UP000003781">
    <property type="component" value="Unassembled WGS sequence"/>
</dbReference>
<dbReference type="RefSeq" id="WP_008278193.1">
    <property type="nucleotide sequence ID" value="NZ_AAXW01000069.1"/>
</dbReference>